<sequence>MAAVPPQDHPGRVPVGGCCLGDTTAAVERSTAPSSHQLRDRSACWQLTLPTAAREAAIMVAKENICIVA</sequence>
<gene>
    <name evidence="1" type="ORF">Y1Q_0016635</name>
</gene>
<dbReference type="Proteomes" id="UP000050525">
    <property type="component" value="Unassembled WGS sequence"/>
</dbReference>
<evidence type="ECO:0000313" key="2">
    <source>
        <dbReference type="Proteomes" id="UP000050525"/>
    </source>
</evidence>
<name>A0A151P6Z1_ALLMI</name>
<protein>
    <submittedName>
        <fullName evidence="1">Uncharacterized protein</fullName>
    </submittedName>
</protein>
<evidence type="ECO:0000313" key="1">
    <source>
        <dbReference type="EMBL" id="KYO44841.1"/>
    </source>
</evidence>
<dbReference type="EMBL" id="AKHW03000647">
    <property type="protein sequence ID" value="KYO44841.1"/>
    <property type="molecule type" value="Genomic_DNA"/>
</dbReference>
<accession>A0A151P6Z1</accession>
<keyword evidence="2" id="KW-1185">Reference proteome</keyword>
<comment type="caution">
    <text evidence="1">The sequence shown here is derived from an EMBL/GenBank/DDBJ whole genome shotgun (WGS) entry which is preliminary data.</text>
</comment>
<dbReference type="AlphaFoldDB" id="A0A151P6Z1"/>
<reference evidence="1 2" key="1">
    <citation type="journal article" date="2012" name="Genome Biol.">
        <title>Sequencing three crocodilian genomes to illuminate the evolution of archosaurs and amniotes.</title>
        <authorList>
            <person name="St John J.A."/>
            <person name="Braun E.L."/>
            <person name="Isberg S.R."/>
            <person name="Miles L.G."/>
            <person name="Chong A.Y."/>
            <person name="Gongora J."/>
            <person name="Dalzell P."/>
            <person name="Moran C."/>
            <person name="Bed'hom B."/>
            <person name="Abzhanov A."/>
            <person name="Burgess S.C."/>
            <person name="Cooksey A.M."/>
            <person name="Castoe T.A."/>
            <person name="Crawford N.G."/>
            <person name="Densmore L.D."/>
            <person name="Drew J.C."/>
            <person name="Edwards S.V."/>
            <person name="Faircloth B.C."/>
            <person name="Fujita M.K."/>
            <person name="Greenwold M.J."/>
            <person name="Hoffmann F.G."/>
            <person name="Howard J.M."/>
            <person name="Iguchi T."/>
            <person name="Janes D.E."/>
            <person name="Khan S.Y."/>
            <person name="Kohno S."/>
            <person name="de Koning A.J."/>
            <person name="Lance S.L."/>
            <person name="McCarthy F.M."/>
            <person name="McCormack J.E."/>
            <person name="Merchant M.E."/>
            <person name="Peterson D.G."/>
            <person name="Pollock D.D."/>
            <person name="Pourmand N."/>
            <person name="Raney B.J."/>
            <person name="Roessler K.A."/>
            <person name="Sanford J.R."/>
            <person name="Sawyer R.H."/>
            <person name="Schmidt C.J."/>
            <person name="Triplett E.W."/>
            <person name="Tuberville T.D."/>
            <person name="Venegas-Anaya M."/>
            <person name="Howard J.T."/>
            <person name="Jarvis E.D."/>
            <person name="Guillette L.J.Jr."/>
            <person name="Glenn T.C."/>
            <person name="Green R.E."/>
            <person name="Ray D.A."/>
        </authorList>
    </citation>
    <scope>NUCLEOTIDE SEQUENCE [LARGE SCALE GENOMIC DNA]</scope>
    <source>
        <strain evidence="1">KSC_2009_1</strain>
    </source>
</reference>
<organism evidence="1 2">
    <name type="scientific">Alligator mississippiensis</name>
    <name type="common">American alligator</name>
    <dbReference type="NCBI Taxonomy" id="8496"/>
    <lineage>
        <taxon>Eukaryota</taxon>
        <taxon>Metazoa</taxon>
        <taxon>Chordata</taxon>
        <taxon>Craniata</taxon>
        <taxon>Vertebrata</taxon>
        <taxon>Euteleostomi</taxon>
        <taxon>Archelosauria</taxon>
        <taxon>Archosauria</taxon>
        <taxon>Crocodylia</taxon>
        <taxon>Alligatoridae</taxon>
        <taxon>Alligatorinae</taxon>
        <taxon>Alligator</taxon>
    </lineage>
</organism>
<proteinExistence type="predicted"/>